<protein>
    <recommendedName>
        <fullName evidence="7">C2H2-type domain-containing protein</fullName>
    </recommendedName>
</protein>
<feature type="domain" description="C2H2-type" evidence="7">
    <location>
        <begin position="88"/>
        <end position="115"/>
    </location>
</feature>
<dbReference type="PROSITE" id="PS50157">
    <property type="entry name" value="ZINC_FINGER_C2H2_2"/>
    <property type="match status" value="3"/>
</dbReference>
<feature type="region of interest" description="Disordered" evidence="6">
    <location>
        <begin position="1"/>
        <end position="57"/>
    </location>
</feature>
<evidence type="ECO:0000256" key="1">
    <source>
        <dbReference type="ARBA" id="ARBA00022723"/>
    </source>
</evidence>
<keyword evidence="2" id="KW-0677">Repeat</keyword>
<keyword evidence="1" id="KW-0479">Metal-binding</keyword>
<feature type="compositionally biased region" description="Polar residues" evidence="6">
    <location>
        <begin position="28"/>
        <end position="50"/>
    </location>
</feature>
<keyword evidence="4" id="KW-0862">Zinc</keyword>
<organism evidence="8 9">
    <name type="scientific">Orchesella dallaii</name>
    <dbReference type="NCBI Taxonomy" id="48710"/>
    <lineage>
        <taxon>Eukaryota</taxon>
        <taxon>Metazoa</taxon>
        <taxon>Ecdysozoa</taxon>
        <taxon>Arthropoda</taxon>
        <taxon>Hexapoda</taxon>
        <taxon>Collembola</taxon>
        <taxon>Entomobryomorpha</taxon>
        <taxon>Entomobryoidea</taxon>
        <taxon>Orchesellidae</taxon>
        <taxon>Orchesellinae</taxon>
        <taxon>Orchesella</taxon>
    </lineage>
</organism>
<reference evidence="8 9" key="1">
    <citation type="submission" date="2024-08" db="EMBL/GenBank/DDBJ databases">
        <authorList>
            <person name="Cucini C."/>
            <person name="Frati F."/>
        </authorList>
    </citation>
    <scope>NUCLEOTIDE SEQUENCE [LARGE SCALE GENOMIC DNA]</scope>
</reference>
<evidence type="ECO:0000256" key="5">
    <source>
        <dbReference type="PROSITE-ProRule" id="PRU00042"/>
    </source>
</evidence>
<evidence type="ECO:0000256" key="4">
    <source>
        <dbReference type="ARBA" id="ARBA00022833"/>
    </source>
</evidence>
<dbReference type="InterPro" id="IPR013087">
    <property type="entry name" value="Znf_C2H2_type"/>
</dbReference>
<evidence type="ECO:0000256" key="3">
    <source>
        <dbReference type="ARBA" id="ARBA00022771"/>
    </source>
</evidence>
<evidence type="ECO:0000313" key="9">
    <source>
        <dbReference type="Proteomes" id="UP001642540"/>
    </source>
</evidence>
<dbReference type="Proteomes" id="UP001642540">
    <property type="component" value="Unassembled WGS sequence"/>
</dbReference>
<keyword evidence="9" id="KW-1185">Reference proteome</keyword>
<feature type="domain" description="C2H2-type" evidence="7">
    <location>
        <begin position="224"/>
        <end position="251"/>
    </location>
</feature>
<dbReference type="PANTHER" id="PTHR24379:SF121">
    <property type="entry name" value="C2H2-TYPE DOMAIN-CONTAINING PROTEIN"/>
    <property type="match status" value="1"/>
</dbReference>
<dbReference type="PANTHER" id="PTHR24379">
    <property type="entry name" value="KRAB AND ZINC FINGER DOMAIN-CONTAINING"/>
    <property type="match status" value="1"/>
</dbReference>
<evidence type="ECO:0000256" key="2">
    <source>
        <dbReference type="ARBA" id="ARBA00022737"/>
    </source>
</evidence>
<dbReference type="EMBL" id="CAXLJM020000050">
    <property type="protein sequence ID" value="CAL8114686.1"/>
    <property type="molecule type" value="Genomic_DNA"/>
</dbReference>
<name>A0ABP1QYB1_9HEXA</name>
<sequence length="302" mass="35126">MFKETQSKSTENTEAPCTSHQPEDNLALPSTSKSSDPCQTDARLTTSIQTKRPRRERLQRVASASVEILASSQAQYELLPVTSKRNKYKCNSCGFEVTGKRRIEDHIKLHQETYQHASRKCEICGWLILKEGWSLHHVRHHPNNDHNLYRKFQPVGEIGTRYECKHCKYKTTENTKIQCHKTLHTNRIKESTKCKECKIRYHMSSFYLHDCYTKGLVGESLIHIKCNECGALCPNSAELRKHKCLHEKKEGTLCSKPGCGWLIENIMKHNRKWHSKDRVRKWQAEKLKSTLRETCPEDLISH</sequence>
<comment type="caution">
    <text evidence="8">The sequence shown here is derived from an EMBL/GenBank/DDBJ whole genome shotgun (WGS) entry which is preliminary data.</text>
</comment>
<gene>
    <name evidence="8" type="ORF">ODALV1_LOCUS16569</name>
</gene>
<evidence type="ECO:0000313" key="8">
    <source>
        <dbReference type="EMBL" id="CAL8114686.1"/>
    </source>
</evidence>
<proteinExistence type="predicted"/>
<dbReference type="Gene3D" id="3.30.160.60">
    <property type="entry name" value="Classic Zinc Finger"/>
    <property type="match status" value="1"/>
</dbReference>
<accession>A0ABP1QYB1</accession>
<evidence type="ECO:0000256" key="6">
    <source>
        <dbReference type="SAM" id="MobiDB-lite"/>
    </source>
</evidence>
<feature type="domain" description="C2H2-type" evidence="7">
    <location>
        <begin position="162"/>
        <end position="189"/>
    </location>
</feature>
<dbReference type="PROSITE" id="PS00028">
    <property type="entry name" value="ZINC_FINGER_C2H2_1"/>
    <property type="match status" value="2"/>
</dbReference>
<keyword evidence="3 5" id="KW-0863">Zinc-finger</keyword>
<dbReference type="SMART" id="SM00355">
    <property type="entry name" value="ZnF_C2H2"/>
    <property type="match status" value="4"/>
</dbReference>
<feature type="compositionally biased region" description="Polar residues" evidence="6">
    <location>
        <begin position="7"/>
        <end position="20"/>
    </location>
</feature>
<evidence type="ECO:0000259" key="7">
    <source>
        <dbReference type="PROSITE" id="PS50157"/>
    </source>
</evidence>